<proteinExistence type="predicted"/>
<reference evidence="1 2" key="1">
    <citation type="submission" date="2019-05" db="EMBL/GenBank/DDBJ databases">
        <title>Another draft genome of Portunus trituberculatus and its Hox gene families provides insights of decapod evolution.</title>
        <authorList>
            <person name="Jeong J.-H."/>
            <person name="Song I."/>
            <person name="Kim S."/>
            <person name="Choi T."/>
            <person name="Kim D."/>
            <person name="Ryu S."/>
            <person name="Kim W."/>
        </authorList>
    </citation>
    <scope>NUCLEOTIDE SEQUENCE [LARGE SCALE GENOMIC DNA]</scope>
    <source>
        <tissue evidence="1">Muscle</tissue>
    </source>
</reference>
<gene>
    <name evidence="1" type="ORF">E2C01_064395</name>
</gene>
<evidence type="ECO:0000313" key="2">
    <source>
        <dbReference type="Proteomes" id="UP000324222"/>
    </source>
</evidence>
<name>A0A5B7HKP9_PORTR</name>
<keyword evidence="2" id="KW-1185">Reference proteome</keyword>
<accession>A0A5B7HKP9</accession>
<comment type="caution">
    <text evidence="1">The sequence shown here is derived from an EMBL/GenBank/DDBJ whole genome shotgun (WGS) entry which is preliminary data.</text>
</comment>
<evidence type="ECO:0000313" key="1">
    <source>
        <dbReference type="EMBL" id="MPC70155.1"/>
    </source>
</evidence>
<sequence length="143" mass="15297">MGLIPGHIAKLPGLSGATLARRLHNLEKIGTGREAVQADRHAGREMRAAGRQEGWVTGTLLNELTHLATCTEHFILSGQILHCKLGIGSCSPCSSSCRHTQVTSCLPSPTQITVSPRIFSQPHVHLATPRMTPSSQSPGSFDK</sequence>
<dbReference type="AlphaFoldDB" id="A0A5B7HKP9"/>
<protein>
    <submittedName>
        <fullName evidence="1">Uncharacterized protein</fullName>
    </submittedName>
</protein>
<dbReference type="EMBL" id="VSRR010030647">
    <property type="protein sequence ID" value="MPC70155.1"/>
    <property type="molecule type" value="Genomic_DNA"/>
</dbReference>
<organism evidence="1 2">
    <name type="scientific">Portunus trituberculatus</name>
    <name type="common">Swimming crab</name>
    <name type="synonym">Neptunus trituberculatus</name>
    <dbReference type="NCBI Taxonomy" id="210409"/>
    <lineage>
        <taxon>Eukaryota</taxon>
        <taxon>Metazoa</taxon>
        <taxon>Ecdysozoa</taxon>
        <taxon>Arthropoda</taxon>
        <taxon>Crustacea</taxon>
        <taxon>Multicrustacea</taxon>
        <taxon>Malacostraca</taxon>
        <taxon>Eumalacostraca</taxon>
        <taxon>Eucarida</taxon>
        <taxon>Decapoda</taxon>
        <taxon>Pleocyemata</taxon>
        <taxon>Brachyura</taxon>
        <taxon>Eubrachyura</taxon>
        <taxon>Portunoidea</taxon>
        <taxon>Portunidae</taxon>
        <taxon>Portuninae</taxon>
        <taxon>Portunus</taxon>
    </lineage>
</organism>
<dbReference type="Proteomes" id="UP000324222">
    <property type="component" value="Unassembled WGS sequence"/>
</dbReference>